<sequence length="257" mass="28222">MLAFTAKGERHMDYSRYKNILVERKDRILRLILNRPESLNAVTPAMHAELATLFADVRRDSDADVVILTGAGRGFCAGADLKEPPPDKKTAERIFEEARDIIVNILEVDKPIISAVNGPAAGLGATLALFPDIVVMSDRAKIGDTHVKVGLAAGDGGAVIWPILVGVNKAKELLMTGQVIDAQEALRIGLVNHVVPHEKLDEFVTEMAQRLASGNTFAIRCTKKAVNQYVKWMLNQVFDYSLALEYQCGLRLFPQTD</sequence>
<dbReference type="PANTHER" id="PTHR43802:SF1">
    <property type="entry name" value="IP11341P-RELATED"/>
    <property type="match status" value="1"/>
</dbReference>
<dbReference type="InterPro" id="IPR029045">
    <property type="entry name" value="ClpP/crotonase-like_dom_sf"/>
</dbReference>
<dbReference type="Pfam" id="PF00378">
    <property type="entry name" value="ECH_1"/>
    <property type="match status" value="1"/>
</dbReference>
<dbReference type="PANTHER" id="PTHR43802">
    <property type="entry name" value="ENOYL-COA HYDRATASE"/>
    <property type="match status" value="1"/>
</dbReference>
<dbReference type="GO" id="GO:0003824">
    <property type="term" value="F:catalytic activity"/>
    <property type="evidence" value="ECO:0007669"/>
    <property type="project" value="UniProtKB-ARBA"/>
</dbReference>
<dbReference type="CDD" id="cd06558">
    <property type="entry name" value="crotonase-like"/>
    <property type="match status" value="1"/>
</dbReference>
<organism evidence="2 3">
    <name type="scientific">Candidatus Abyssobacteria bacterium SURF_17</name>
    <dbReference type="NCBI Taxonomy" id="2093361"/>
    <lineage>
        <taxon>Bacteria</taxon>
        <taxon>Pseudomonadati</taxon>
        <taxon>Candidatus Hydrogenedentota</taxon>
        <taxon>Candidatus Abyssobacteria</taxon>
    </lineage>
</organism>
<dbReference type="EMBL" id="QZKI01000067">
    <property type="protein sequence ID" value="RJP70604.1"/>
    <property type="molecule type" value="Genomic_DNA"/>
</dbReference>
<dbReference type="SUPFAM" id="SSF52096">
    <property type="entry name" value="ClpP/crotonase"/>
    <property type="match status" value="1"/>
</dbReference>
<proteinExistence type="inferred from homology"/>
<dbReference type="AlphaFoldDB" id="A0A419EZ85"/>
<gene>
    <name evidence="2" type="ORF">C4532_09085</name>
</gene>
<protein>
    <submittedName>
        <fullName evidence="2">Enoyl-CoA hydratase</fullName>
    </submittedName>
</protein>
<evidence type="ECO:0000256" key="1">
    <source>
        <dbReference type="ARBA" id="ARBA00005254"/>
    </source>
</evidence>
<evidence type="ECO:0000313" key="2">
    <source>
        <dbReference type="EMBL" id="RJP70604.1"/>
    </source>
</evidence>
<comment type="caution">
    <text evidence="2">The sequence shown here is derived from an EMBL/GenBank/DDBJ whole genome shotgun (WGS) entry which is preliminary data.</text>
</comment>
<dbReference type="InterPro" id="IPR014748">
    <property type="entry name" value="Enoyl-CoA_hydra_C"/>
</dbReference>
<dbReference type="InterPro" id="IPR001753">
    <property type="entry name" value="Enoyl-CoA_hydra/iso"/>
</dbReference>
<comment type="similarity">
    <text evidence="1">Belongs to the enoyl-CoA hydratase/isomerase family.</text>
</comment>
<dbReference type="Gene3D" id="1.10.12.10">
    <property type="entry name" value="Lyase 2-enoyl-coa Hydratase, Chain A, domain 2"/>
    <property type="match status" value="1"/>
</dbReference>
<evidence type="ECO:0000313" key="3">
    <source>
        <dbReference type="Proteomes" id="UP000285961"/>
    </source>
</evidence>
<dbReference type="Proteomes" id="UP000285961">
    <property type="component" value="Unassembled WGS sequence"/>
</dbReference>
<reference evidence="2 3" key="1">
    <citation type="journal article" date="2017" name="ISME J.">
        <title>Energy and carbon metabolisms in a deep terrestrial subsurface fluid microbial community.</title>
        <authorList>
            <person name="Momper L."/>
            <person name="Jungbluth S.P."/>
            <person name="Lee M.D."/>
            <person name="Amend J.P."/>
        </authorList>
    </citation>
    <scope>NUCLEOTIDE SEQUENCE [LARGE SCALE GENOMIC DNA]</scope>
    <source>
        <strain evidence="2">SURF_17</strain>
    </source>
</reference>
<accession>A0A419EZ85</accession>
<name>A0A419EZ85_9BACT</name>
<dbReference type="Gene3D" id="3.90.226.10">
    <property type="entry name" value="2-enoyl-CoA Hydratase, Chain A, domain 1"/>
    <property type="match status" value="1"/>
</dbReference>